<proteinExistence type="predicted"/>
<keyword evidence="1" id="KW-0812">Transmembrane</keyword>
<organism evidence="3 4">
    <name type="scientific">Ranitomeya imitator</name>
    <name type="common">mimic poison frog</name>
    <dbReference type="NCBI Taxonomy" id="111125"/>
    <lineage>
        <taxon>Eukaryota</taxon>
        <taxon>Metazoa</taxon>
        <taxon>Chordata</taxon>
        <taxon>Craniata</taxon>
        <taxon>Vertebrata</taxon>
        <taxon>Euteleostomi</taxon>
        <taxon>Amphibia</taxon>
        <taxon>Batrachia</taxon>
        <taxon>Anura</taxon>
        <taxon>Neobatrachia</taxon>
        <taxon>Hyloidea</taxon>
        <taxon>Dendrobatidae</taxon>
        <taxon>Dendrobatinae</taxon>
        <taxon>Ranitomeya</taxon>
    </lineage>
</organism>
<feature type="domain" description="Neurotransmitter-gated ion-channel transmembrane" evidence="2">
    <location>
        <begin position="49"/>
        <end position="259"/>
    </location>
</feature>
<dbReference type="InterPro" id="IPR006029">
    <property type="entry name" value="Neurotrans-gated_channel_TM"/>
</dbReference>
<feature type="transmembrane region" description="Helical" evidence="1">
    <location>
        <begin position="43"/>
        <end position="67"/>
    </location>
</feature>
<dbReference type="Proteomes" id="UP001176940">
    <property type="component" value="Unassembled WGS sequence"/>
</dbReference>
<feature type="transmembrane region" description="Helical" evidence="1">
    <location>
        <begin position="134"/>
        <end position="155"/>
    </location>
</feature>
<evidence type="ECO:0000313" key="3">
    <source>
        <dbReference type="EMBL" id="CAJ0956088.1"/>
    </source>
</evidence>
<dbReference type="Pfam" id="PF02932">
    <property type="entry name" value="Neur_chan_memb"/>
    <property type="match status" value="1"/>
</dbReference>
<feature type="transmembrane region" description="Helical" evidence="1">
    <location>
        <begin position="73"/>
        <end position="90"/>
    </location>
</feature>
<dbReference type="InterPro" id="IPR038050">
    <property type="entry name" value="Neuro_actylchol_rec"/>
</dbReference>
<keyword evidence="4" id="KW-1185">Reference proteome</keyword>
<evidence type="ECO:0000313" key="4">
    <source>
        <dbReference type="Proteomes" id="UP001176940"/>
    </source>
</evidence>
<dbReference type="InterPro" id="IPR006201">
    <property type="entry name" value="Neur_channel"/>
</dbReference>
<protein>
    <recommendedName>
        <fullName evidence="2">Neurotransmitter-gated ion-channel transmembrane domain-containing protein</fullName>
    </recommendedName>
</protein>
<feature type="transmembrane region" description="Helical" evidence="1">
    <location>
        <begin position="102"/>
        <end position="128"/>
    </location>
</feature>
<dbReference type="SUPFAM" id="SSF90112">
    <property type="entry name" value="Neurotransmitter-gated ion-channel transmembrane pore"/>
    <property type="match status" value="1"/>
</dbReference>
<name>A0ABN9M419_9NEOB</name>
<accession>A0ABN9M419</accession>
<comment type="caution">
    <text evidence="3">The sequence shown here is derived from an EMBL/GenBank/DDBJ whole genome shotgun (WGS) entry which is preliminary data.</text>
</comment>
<dbReference type="Gene3D" id="1.20.58.390">
    <property type="entry name" value="Neurotransmitter-gated ion-channel transmembrane domain"/>
    <property type="match status" value="1"/>
</dbReference>
<sequence length="265" mass="30561">MRRFDDAASSVGRSLQQFFFLRIVKTTCVPNVKDQIYISRTPMIYILNLIIPAYFLVFLDIVSMFIQSFSERLGFKITIVLGFSVLLLILNDMLPSSDNTPMLGIFCCICMAMMVLSILGTITTLYMLEQSNTSAILPLWINKVVFTYLAQILCFKKARRAELVTLVTVDNEPESAKKVVTNEGKNRTENKHFEKEMYIQEVKLLKKLLSQILKIRDELNFAEKEKEAKSDWLILAQIVDRLVLVLYLITVSLVFTIMICVWTLW</sequence>
<keyword evidence="1" id="KW-1133">Transmembrane helix</keyword>
<dbReference type="EMBL" id="CAUEEQ010041189">
    <property type="protein sequence ID" value="CAJ0956088.1"/>
    <property type="molecule type" value="Genomic_DNA"/>
</dbReference>
<gene>
    <name evidence="3" type="ORF">RIMI_LOCUS15363451</name>
</gene>
<dbReference type="InterPro" id="IPR036719">
    <property type="entry name" value="Neuro-gated_channel_TM_sf"/>
</dbReference>
<evidence type="ECO:0000259" key="2">
    <source>
        <dbReference type="Pfam" id="PF02932"/>
    </source>
</evidence>
<reference evidence="3" key="1">
    <citation type="submission" date="2023-07" db="EMBL/GenBank/DDBJ databases">
        <authorList>
            <person name="Stuckert A."/>
        </authorList>
    </citation>
    <scope>NUCLEOTIDE SEQUENCE</scope>
</reference>
<evidence type="ECO:0000256" key="1">
    <source>
        <dbReference type="SAM" id="Phobius"/>
    </source>
</evidence>
<keyword evidence="1" id="KW-0472">Membrane</keyword>
<dbReference type="PANTHER" id="PTHR18945">
    <property type="entry name" value="NEUROTRANSMITTER GATED ION CHANNEL"/>
    <property type="match status" value="1"/>
</dbReference>
<feature type="transmembrane region" description="Helical" evidence="1">
    <location>
        <begin position="242"/>
        <end position="264"/>
    </location>
</feature>